<name>A0A2M6WBJ1_9BACT</name>
<evidence type="ECO:0000313" key="2">
    <source>
        <dbReference type="Proteomes" id="UP000230543"/>
    </source>
</evidence>
<evidence type="ECO:0000313" key="1">
    <source>
        <dbReference type="EMBL" id="PIT90178.1"/>
    </source>
</evidence>
<reference evidence="2" key="1">
    <citation type="submission" date="2017-09" db="EMBL/GenBank/DDBJ databases">
        <title>Depth-based differentiation of microbial function through sediment-hosted aquifers and enrichment of novel symbionts in the deep terrestrial subsurface.</title>
        <authorList>
            <person name="Probst A.J."/>
            <person name="Ladd B."/>
            <person name="Jarett J.K."/>
            <person name="Geller-Mcgrath D.E."/>
            <person name="Sieber C.M.K."/>
            <person name="Emerson J.B."/>
            <person name="Anantharaman K."/>
            <person name="Thomas B.C."/>
            <person name="Malmstrom R."/>
            <person name="Stieglmeier M."/>
            <person name="Klingl A."/>
            <person name="Woyke T."/>
            <person name="Ryan C.M."/>
            <person name="Banfield J.F."/>
        </authorList>
    </citation>
    <scope>NUCLEOTIDE SEQUENCE [LARGE SCALE GENOMIC DNA]</scope>
</reference>
<organism evidence="1 2">
    <name type="scientific">Candidatus Komeilibacteria bacterium CG10_big_fil_rev_8_21_14_0_10_41_13</name>
    <dbReference type="NCBI Taxonomy" id="1974476"/>
    <lineage>
        <taxon>Bacteria</taxon>
        <taxon>Candidatus Komeiliibacteriota</taxon>
    </lineage>
</organism>
<dbReference type="Proteomes" id="UP000230543">
    <property type="component" value="Unassembled WGS sequence"/>
</dbReference>
<sequence>MNQDNRGQFSLKLIQKCPVCNNDYHEGQIEILEENIRGFLAYMTCGFCSSSIIVQVNTMPHGLVGNAILTDLSSVEVMDYAQHDQVLGDNVLEMHQLMGKANTFLARLRNID</sequence>
<dbReference type="AlphaFoldDB" id="A0A2M6WBJ1"/>
<proteinExistence type="predicted"/>
<dbReference type="EMBL" id="PFBO01000127">
    <property type="protein sequence ID" value="PIT90178.1"/>
    <property type="molecule type" value="Genomic_DNA"/>
</dbReference>
<accession>A0A2M6WBJ1</accession>
<gene>
    <name evidence="1" type="ORF">COU22_03665</name>
</gene>
<comment type="caution">
    <text evidence="1">The sequence shown here is derived from an EMBL/GenBank/DDBJ whole genome shotgun (WGS) entry which is preliminary data.</text>
</comment>
<protein>
    <submittedName>
        <fullName evidence="1">Uncharacterized protein</fullName>
    </submittedName>
</protein>